<dbReference type="Proteomes" id="UP001294444">
    <property type="component" value="Unassembled WGS sequence"/>
</dbReference>
<feature type="compositionally biased region" description="Basic and acidic residues" evidence="1">
    <location>
        <begin position="168"/>
        <end position="187"/>
    </location>
</feature>
<name>A0AAJ4XS60_9BASI</name>
<feature type="compositionally biased region" description="Polar residues" evidence="1">
    <location>
        <begin position="189"/>
        <end position="201"/>
    </location>
</feature>
<feature type="compositionally biased region" description="Polar residues" evidence="1">
    <location>
        <begin position="304"/>
        <end position="315"/>
    </location>
</feature>
<dbReference type="CDD" id="cd14686">
    <property type="entry name" value="bZIP"/>
    <property type="match status" value="1"/>
</dbReference>
<accession>A0AAJ4XS60</accession>
<evidence type="ECO:0000313" key="2">
    <source>
        <dbReference type="EMBL" id="SNX87589.1"/>
    </source>
</evidence>
<keyword evidence="3" id="KW-1185">Reference proteome</keyword>
<evidence type="ECO:0008006" key="4">
    <source>
        <dbReference type="Google" id="ProtNLM"/>
    </source>
</evidence>
<feature type="region of interest" description="Disordered" evidence="1">
    <location>
        <begin position="304"/>
        <end position="328"/>
    </location>
</feature>
<proteinExistence type="predicted"/>
<evidence type="ECO:0000313" key="3">
    <source>
        <dbReference type="Proteomes" id="UP001294444"/>
    </source>
</evidence>
<feature type="region of interest" description="Disordered" evidence="1">
    <location>
        <begin position="145"/>
        <end position="209"/>
    </location>
</feature>
<protein>
    <recommendedName>
        <fullName evidence="4">BZIP domain-containing protein</fullName>
    </recommendedName>
</protein>
<evidence type="ECO:0000256" key="1">
    <source>
        <dbReference type="SAM" id="MobiDB-lite"/>
    </source>
</evidence>
<feature type="region of interest" description="Disordered" evidence="1">
    <location>
        <begin position="61"/>
        <end position="116"/>
    </location>
</feature>
<organism evidence="2 3">
    <name type="scientific">Melanopsichium pennsylvanicum</name>
    <dbReference type="NCBI Taxonomy" id="63383"/>
    <lineage>
        <taxon>Eukaryota</taxon>
        <taxon>Fungi</taxon>
        <taxon>Dikarya</taxon>
        <taxon>Basidiomycota</taxon>
        <taxon>Ustilaginomycotina</taxon>
        <taxon>Ustilaginomycetes</taxon>
        <taxon>Ustilaginales</taxon>
        <taxon>Ustilaginaceae</taxon>
        <taxon>Melanopsichium</taxon>
    </lineage>
</organism>
<dbReference type="EMBL" id="OAPG01000020">
    <property type="protein sequence ID" value="SNX87589.1"/>
    <property type="molecule type" value="Genomic_DNA"/>
</dbReference>
<dbReference type="AlphaFoldDB" id="A0AAJ4XS60"/>
<reference evidence="2" key="1">
    <citation type="submission" date="2023-10" db="EMBL/GenBank/DDBJ databases">
        <authorList>
            <person name="Guldener U."/>
        </authorList>
    </citation>
    <scope>NUCLEOTIDE SEQUENCE</scope>
    <source>
        <strain evidence="2">Mp4</strain>
    </source>
</reference>
<feature type="compositionally biased region" description="Polar residues" evidence="1">
    <location>
        <begin position="71"/>
        <end position="89"/>
    </location>
</feature>
<sequence>MPSTPLRADSSSAKMAQIIGASRLGVLPEGSVTSDVSLGLSLNGTCFDSSISAIAGYMPTPDSNSHKAQEDSASSTFTRRVSHSKNLSKPCQGPSLGMSHFPSNEERNRHSWPGDNSFVPLPSGDVDMAAWCAMSRAFAAIDPSHSQAGDSITTGSLSQGTSHSGTEAGEHEQSLLREKPPPSDDGRSPPTSNVASSTPNAKASRLFRERRKEREKILRETVAELAERNAALEGLLLHHGIASPPAATLRHDLSLHRSQRLGGPPIHISGLTAVKQLQIPPFKDPRSQHGRSAICGPQSSAVLETPSASQRSSGTAFVPSSRLEEQPHPGQMGMHVPFPMNLSPVSDASRRSSDPLRSALPDYACSSRLPIVAQPAQVKLEDVSMEFGRLSHPVTGCPIHRQQPAPSKTSNSIAGLRSAALTSPIDLYRSSSHGPLDGIYDHIQTPSGSIASLPVLTSEERRILVARGGYLPGSNGFQSHSGRGNTC</sequence>
<gene>
    <name evidence="2" type="ORF">MEPE_06299</name>
</gene>
<feature type="compositionally biased region" description="Polar residues" evidence="1">
    <location>
        <begin position="145"/>
        <end position="165"/>
    </location>
</feature>
<comment type="caution">
    <text evidence="2">The sequence shown here is derived from an EMBL/GenBank/DDBJ whole genome shotgun (WGS) entry which is preliminary data.</text>
</comment>